<evidence type="ECO:0000313" key="3">
    <source>
        <dbReference type="Proteomes" id="UP001501666"/>
    </source>
</evidence>
<evidence type="ECO:0000256" key="1">
    <source>
        <dbReference type="SAM" id="MobiDB-lite"/>
    </source>
</evidence>
<dbReference type="Proteomes" id="UP001501666">
    <property type="component" value="Unassembled WGS sequence"/>
</dbReference>
<comment type="caution">
    <text evidence="2">The sequence shown here is derived from an EMBL/GenBank/DDBJ whole genome shotgun (WGS) entry which is preliminary data.</text>
</comment>
<gene>
    <name evidence="2" type="ORF">GCM10010412_089640</name>
</gene>
<accession>A0ABP6FQ25</accession>
<dbReference type="EMBL" id="BAAATE010000043">
    <property type="protein sequence ID" value="GAA2696144.1"/>
    <property type="molecule type" value="Genomic_DNA"/>
</dbReference>
<keyword evidence="3" id="KW-1185">Reference proteome</keyword>
<reference evidence="3" key="1">
    <citation type="journal article" date="2019" name="Int. J. Syst. Evol. Microbiol.">
        <title>The Global Catalogue of Microorganisms (GCM) 10K type strain sequencing project: providing services to taxonomists for standard genome sequencing and annotation.</title>
        <authorList>
            <consortium name="The Broad Institute Genomics Platform"/>
            <consortium name="The Broad Institute Genome Sequencing Center for Infectious Disease"/>
            <person name="Wu L."/>
            <person name="Ma J."/>
        </authorList>
    </citation>
    <scope>NUCLEOTIDE SEQUENCE [LARGE SCALE GENOMIC DNA]</scope>
    <source>
        <strain evidence="3">JCM 6835</strain>
    </source>
</reference>
<feature type="region of interest" description="Disordered" evidence="1">
    <location>
        <begin position="26"/>
        <end position="47"/>
    </location>
</feature>
<feature type="compositionally biased region" description="Basic and acidic residues" evidence="1">
    <location>
        <begin position="26"/>
        <end position="35"/>
    </location>
</feature>
<sequence length="47" mass="4962">MGAATLVGALANEASGRIMTKLGMHLHDDGTDRYGRPLRPPQADSPD</sequence>
<name>A0ABP6FQ25_9ACTN</name>
<proteinExistence type="predicted"/>
<evidence type="ECO:0000313" key="2">
    <source>
        <dbReference type="EMBL" id="GAA2696144.1"/>
    </source>
</evidence>
<protein>
    <submittedName>
        <fullName evidence="2">Uncharacterized protein</fullName>
    </submittedName>
</protein>
<organism evidence="2 3">
    <name type="scientific">Nonomuraea recticatena</name>
    <dbReference type="NCBI Taxonomy" id="46178"/>
    <lineage>
        <taxon>Bacteria</taxon>
        <taxon>Bacillati</taxon>
        <taxon>Actinomycetota</taxon>
        <taxon>Actinomycetes</taxon>
        <taxon>Streptosporangiales</taxon>
        <taxon>Streptosporangiaceae</taxon>
        <taxon>Nonomuraea</taxon>
    </lineage>
</organism>